<proteinExistence type="predicted"/>
<organism evidence="1">
    <name type="scientific">Chaetoceros debilis</name>
    <dbReference type="NCBI Taxonomy" id="122233"/>
    <lineage>
        <taxon>Eukaryota</taxon>
        <taxon>Sar</taxon>
        <taxon>Stramenopiles</taxon>
        <taxon>Ochrophyta</taxon>
        <taxon>Bacillariophyta</taxon>
        <taxon>Coscinodiscophyceae</taxon>
        <taxon>Chaetocerotophycidae</taxon>
        <taxon>Chaetocerotales</taxon>
        <taxon>Chaetocerotaceae</taxon>
        <taxon>Chaetoceros</taxon>
    </lineage>
</organism>
<evidence type="ECO:0000313" key="1">
    <source>
        <dbReference type="EMBL" id="CAE0460684.1"/>
    </source>
</evidence>
<dbReference type="AlphaFoldDB" id="A0A7S3PZ86"/>
<name>A0A7S3PZ86_9STRA</name>
<sequence length="194" mass="22167">MTKTHTSKTKHCSVKRSSVQVLDRRFENTHSRTFQLSLDTQLKPTCCLEDLLSDLSFKRAATTKRHWGGKLSRRKRSQCLMTLSGLASTSTPTPPSKYQCSHSRRLPAPKKEIIPLVVDLDQPKLILQEKVELPVCRPKTERMSSLILLQLASSPQVRRNSWTTNIAACNTTVPTSLHQYYLDYDMHQEEIPSF</sequence>
<accession>A0A7S3PZ86</accession>
<protein>
    <submittedName>
        <fullName evidence="1">Uncharacterized protein</fullName>
    </submittedName>
</protein>
<reference evidence="1" key="1">
    <citation type="submission" date="2021-01" db="EMBL/GenBank/DDBJ databases">
        <authorList>
            <person name="Corre E."/>
            <person name="Pelletier E."/>
            <person name="Niang G."/>
            <person name="Scheremetjew M."/>
            <person name="Finn R."/>
            <person name="Kale V."/>
            <person name="Holt S."/>
            <person name="Cochrane G."/>
            <person name="Meng A."/>
            <person name="Brown T."/>
            <person name="Cohen L."/>
        </authorList>
    </citation>
    <scope>NUCLEOTIDE SEQUENCE</scope>
    <source>
        <strain evidence="1">MM31A-1</strain>
    </source>
</reference>
<gene>
    <name evidence="1" type="ORF">CDEB00056_LOCUS5525</name>
</gene>
<dbReference type="EMBL" id="HBIO01007391">
    <property type="protein sequence ID" value="CAE0460684.1"/>
    <property type="molecule type" value="Transcribed_RNA"/>
</dbReference>